<gene>
    <name evidence="6" type="ORF">MXMO3_02819</name>
</gene>
<dbReference type="SMART" id="SM00448">
    <property type="entry name" value="REC"/>
    <property type="match status" value="1"/>
</dbReference>
<keyword evidence="6" id="KW-0808">Transferase</keyword>
<reference evidence="6 7" key="1">
    <citation type="submission" date="2017-05" db="EMBL/GenBank/DDBJ databases">
        <title>Genome Analysis of Maritalea myrionectae HL2708#5.</title>
        <authorList>
            <consortium name="Cotde Inc.-PKNU"/>
            <person name="Jang D."/>
            <person name="Oh H.-M."/>
        </authorList>
    </citation>
    <scope>NUCLEOTIDE SEQUENCE [LARGE SCALE GENOMIC DNA]</scope>
    <source>
        <strain evidence="6 7">HL2708#5</strain>
    </source>
</reference>
<keyword evidence="3" id="KW-0804">Transcription</keyword>
<feature type="modified residue" description="4-aspartylphosphate" evidence="4">
    <location>
        <position position="63"/>
    </location>
</feature>
<dbReference type="EMBL" id="CP021330">
    <property type="protein sequence ID" value="AVX05330.1"/>
    <property type="molecule type" value="Genomic_DNA"/>
</dbReference>
<keyword evidence="6" id="KW-0418">Kinase</keyword>
<keyword evidence="2" id="KW-0805">Transcription regulation</keyword>
<dbReference type="AlphaFoldDB" id="A0A2R4MH70"/>
<dbReference type="Proteomes" id="UP000258927">
    <property type="component" value="Chromosome"/>
</dbReference>
<dbReference type="PANTHER" id="PTHR44591">
    <property type="entry name" value="STRESS RESPONSE REGULATOR PROTEIN 1"/>
    <property type="match status" value="1"/>
</dbReference>
<dbReference type="SUPFAM" id="SSF52172">
    <property type="entry name" value="CheY-like"/>
    <property type="match status" value="1"/>
</dbReference>
<dbReference type="RefSeq" id="WP_162889284.1">
    <property type="nucleotide sequence ID" value="NZ_CP021330.1"/>
</dbReference>
<evidence type="ECO:0000313" key="7">
    <source>
        <dbReference type="Proteomes" id="UP000258927"/>
    </source>
</evidence>
<proteinExistence type="predicted"/>
<evidence type="ECO:0000256" key="3">
    <source>
        <dbReference type="ARBA" id="ARBA00023163"/>
    </source>
</evidence>
<name>A0A2R4MH70_9HYPH</name>
<organism evidence="6 7">
    <name type="scientific">Maritalea myrionectae</name>
    <dbReference type="NCBI Taxonomy" id="454601"/>
    <lineage>
        <taxon>Bacteria</taxon>
        <taxon>Pseudomonadati</taxon>
        <taxon>Pseudomonadota</taxon>
        <taxon>Alphaproteobacteria</taxon>
        <taxon>Hyphomicrobiales</taxon>
        <taxon>Devosiaceae</taxon>
        <taxon>Maritalea</taxon>
    </lineage>
</organism>
<protein>
    <submittedName>
        <fullName evidence="6">Histidine kinase</fullName>
    </submittedName>
</protein>
<dbReference type="Pfam" id="PF00072">
    <property type="entry name" value="Response_reg"/>
    <property type="match status" value="1"/>
</dbReference>
<dbReference type="PROSITE" id="PS50110">
    <property type="entry name" value="RESPONSE_REGULATORY"/>
    <property type="match status" value="1"/>
</dbReference>
<evidence type="ECO:0000313" key="6">
    <source>
        <dbReference type="EMBL" id="AVX05330.1"/>
    </source>
</evidence>
<dbReference type="InterPro" id="IPR011006">
    <property type="entry name" value="CheY-like_superfamily"/>
</dbReference>
<dbReference type="InterPro" id="IPR050595">
    <property type="entry name" value="Bact_response_regulator"/>
</dbReference>
<dbReference type="Gene3D" id="3.40.50.2300">
    <property type="match status" value="1"/>
</dbReference>
<dbReference type="GO" id="GO:0000160">
    <property type="term" value="P:phosphorelay signal transduction system"/>
    <property type="evidence" value="ECO:0007669"/>
    <property type="project" value="InterPro"/>
</dbReference>
<dbReference type="GO" id="GO:0016301">
    <property type="term" value="F:kinase activity"/>
    <property type="evidence" value="ECO:0007669"/>
    <property type="project" value="UniProtKB-KW"/>
</dbReference>
<dbReference type="PANTHER" id="PTHR44591:SF3">
    <property type="entry name" value="RESPONSE REGULATORY DOMAIN-CONTAINING PROTEIN"/>
    <property type="match status" value="1"/>
</dbReference>
<keyword evidence="7" id="KW-1185">Reference proteome</keyword>
<accession>A0A2R4MH70</accession>
<feature type="domain" description="Response regulatory" evidence="5">
    <location>
        <begin position="13"/>
        <end position="132"/>
    </location>
</feature>
<keyword evidence="1 4" id="KW-0597">Phosphoprotein</keyword>
<dbReference type="STRING" id="1122213.GCA_000423365_00454"/>
<dbReference type="InterPro" id="IPR001789">
    <property type="entry name" value="Sig_transdc_resp-reg_receiver"/>
</dbReference>
<evidence type="ECO:0000256" key="4">
    <source>
        <dbReference type="PROSITE-ProRule" id="PRU00169"/>
    </source>
</evidence>
<evidence type="ECO:0000259" key="5">
    <source>
        <dbReference type="PROSITE" id="PS50110"/>
    </source>
</evidence>
<evidence type="ECO:0000256" key="2">
    <source>
        <dbReference type="ARBA" id="ARBA00023015"/>
    </source>
</evidence>
<sequence length="171" mass="18825">MSARTNSALVDLKLLIVDDNQYARSLAIANLKQIGFHNIDEADSGAEALLRLHTGSYDVLIIDWYMPEISGAGMLSVIRDRRFGPAHNIPIIVMSAYTNRENIERALGLGANQVVAKPIKTAAMSKAIGEVIKTERQSYHSMSGLLNKVQEEDILDDQLLVDNDEADTAFL</sequence>
<evidence type="ECO:0000256" key="1">
    <source>
        <dbReference type="ARBA" id="ARBA00022553"/>
    </source>
</evidence>
<dbReference type="KEGG" id="mmyr:MXMO3_02819"/>